<evidence type="ECO:0008006" key="3">
    <source>
        <dbReference type="Google" id="ProtNLM"/>
    </source>
</evidence>
<evidence type="ECO:0000313" key="2">
    <source>
        <dbReference type="Proteomes" id="UP001416858"/>
    </source>
</evidence>
<sequence>MEEQFETGGTSLVTWGGGVAAAVTTGWQAWKNHKRFLRLARQFSWGREKLRQLRARAIGGPITHLHQLTHLSRRMSAISIQGAHGNLSGVEHLRAIAQQYCDETRQMVASILEDDAKDIHVCIKMIYPAPAEEDGRGGDVIATYSRSSNAGARGSIDSDAEVDQHTAGACSTWASIYGISDGKTKWQPLRCFCCPDLAAAKNQYQCTREDWQDRYASALVVPIRYASDGNADHMETIGFLAIDSSSSEGMKKLPNAFAYSQNPAAFENQLKMHPVFDAAAIAADMLGSAFSYTFETLRQTESSAATMSRAKKPSVRRLPICHETEAKTKNEVSITESTND</sequence>
<name>A0ABP9W0J9_9BACT</name>
<dbReference type="RefSeq" id="WP_345688466.1">
    <property type="nucleotide sequence ID" value="NZ_BAABRO010000024.1"/>
</dbReference>
<evidence type="ECO:0000313" key="1">
    <source>
        <dbReference type="EMBL" id="GAA5510501.1"/>
    </source>
</evidence>
<proteinExistence type="predicted"/>
<dbReference type="Proteomes" id="UP001416858">
    <property type="component" value="Unassembled WGS sequence"/>
</dbReference>
<gene>
    <name evidence="1" type="ORF">Rcae01_06009</name>
</gene>
<comment type="caution">
    <text evidence="1">The sequence shown here is derived from an EMBL/GenBank/DDBJ whole genome shotgun (WGS) entry which is preliminary data.</text>
</comment>
<organism evidence="1 2">
    <name type="scientific">Novipirellula caenicola</name>
    <dbReference type="NCBI Taxonomy" id="1536901"/>
    <lineage>
        <taxon>Bacteria</taxon>
        <taxon>Pseudomonadati</taxon>
        <taxon>Planctomycetota</taxon>
        <taxon>Planctomycetia</taxon>
        <taxon>Pirellulales</taxon>
        <taxon>Pirellulaceae</taxon>
        <taxon>Novipirellula</taxon>
    </lineage>
</organism>
<dbReference type="EMBL" id="BAABRO010000024">
    <property type="protein sequence ID" value="GAA5510501.1"/>
    <property type="molecule type" value="Genomic_DNA"/>
</dbReference>
<reference evidence="1 2" key="1">
    <citation type="submission" date="2024-02" db="EMBL/GenBank/DDBJ databases">
        <title>Rhodopirellula caenicola NBRC 110016.</title>
        <authorList>
            <person name="Ichikawa N."/>
            <person name="Katano-Makiyama Y."/>
            <person name="Hidaka K."/>
        </authorList>
    </citation>
    <scope>NUCLEOTIDE SEQUENCE [LARGE SCALE GENOMIC DNA]</scope>
    <source>
        <strain evidence="1 2">NBRC 110016</strain>
    </source>
</reference>
<protein>
    <recommendedName>
        <fullName evidence="3">GAF domain-containing protein</fullName>
    </recommendedName>
</protein>
<accession>A0ABP9W0J9</accession>
<keyword evidence="2" id="KW-1185">Reference proteome</keyword>